<evidence type="ECO:0000313" key="4">
    <source>
        <dbReference type="EMBL" id="KAJ8496725.1"/>
    </source>
</evidence>
<sequence length="248" mass="27999">MQEPIVFYDIPSNVKGTSWSGNTLKTKLTLNYKGLPYKTIWVEYPHIARTCQELNVAPTGTWPDGSPQYTLPMIFDPNTKTAIADSANIARYLDKTYPDTPRVIPEGADAVQEAAVYAVNTVIAPIMRIVMPVAHQRLNDASKAHFKQHREMILGGNIEEWSPLGSSVRAEQFKQLEKGFEQVAQWLDAGGKQRKYFMGDDITFADIALAARLLWMKRVLGDDSDEWKSVEGWHGGRWARLVAAFEWL</sequence>
<dbReference type="AlphaFoldDB" id="A0AAD7U2J8"/>
<evidence type="ECO:0000259" key="3">
    <source>
        <dbReference type="PROSITE" id="PS50405"/>
    </source>
</evidence>
<dbReference type="SUPFAM" id="SSF52833">
    <property type="entry name" value="Thioredoxin-like"/>
    <property type="match status" value="1"/>
</dbReference>
<dbReference type="Gene3D" id="1.20.1050.10">
    <property type="match status" value="1"/>
</dbReference>
<evidence type="ECO:0000256" key="1">
    <source>
        <dbReference type="ARBA" id="ARBA00007409"/>
    </source>
</evidence>
<dbReference type="InterPro" id="IPR036249">
    <property type="entry name" value="Thioredoxin-like_sf"/>
</dbReference>
<feature type="domain" description="GST C-terminal" evidence="3">
    <location>
        <begin position="109"/>
        <end position="248"/>
    </location>
</feature>
<dbReference type="Pfam" id="PF22041">
    <property type="entry name" value="GST_C_7"/>
    <property type="match status" value="1"/>
</dbReference>
<comment type="similarity">
    <text evidence="1">Belongs to the GST superfamily.</text>
</comment>
<dbReference type="Gene3D" id="3.40.30.10">
    <property type="entry name" value="Glutaredoxin"/>
    <property type="match status" value="1"/>
</dbReference>
<dbReference type="InterPro" id="IPR054416">
    <property type="entry name" value="GST_UstS-like_C"/>
</dbReference>
<dbReference type="Proteomes" id="UP001215151">
    <property type="component" value="Unassembled WGS sequence"/>
</dbReference>
<evidence type="ECO:0000313" key="5">
    <source>
        <dbReference type="Proteomes" id="UP001215151"/>
    </source>
</evidence>
<dbReference type="InterPro" id="IPR010987">
    <property type="entry name" value="Glutathione-S-Trfase_C-like"/>
</dbReference>
<keyword evidence="5" id="KW-1185">Reference proteome</keyword>
<name>A0AAD7U2J8_9APHY</name>
<organism evidence="4 5">
    <name type="scientific">Trametes cubensis</name>
    <dbReference type="NCBI Taxonomy" id="1111947"/>
    <lineage>
        <taxon>Eukaryota</taxon>
        <taxon>Fungi</taxon>
        <taxon>Dikarya</taxon>
        <taxon>Basidiomycota</taxon>
        <taxon>Agaricomycotina</taxon>
        <taxon>Agaricomycetes</taxon>
        <taxon>Polyporales</taxon>
        <taxon>Polyporaceae</taxon>
        <taxon>Trametes</taxon>
    </lineage>
</organism>
<gene>
    <name evidence="4" type="ORF">ONZ51_g945</name>
</gene>
<dbReference type="InterPro" id="IPR004045">
    <property type="entry name" value="Glutathione_S-Trfase_N"/>
</dbReference>
<dbReference type="Pfam" id="PF13409">
    <property type="entry name" value="GST_N_2"/>
    <property type="match status" value="1"/>
</dbReference>
<dbReference type="EMBL" id="JAPEVG010000012">
    <property type="protein sequence ID" value="KAJ8496725.1"/>
    <property type="molecule type" value="Genomic_DNA"/>
</dbReference>
<evidence type="ECO:0000259" key="2">
    <source>
        <dbReference type="PROSITE" id="PS50404"/>
    </source>
</evidence>
<dbReference type="SUPFAM" id="SSF47616">
    <property type="entry name" value="GST C-terminal domain-like"/>
    <property type="match status" value="1"/>
</dbReference>
<dbReference type="PANTHER" id="PTHR44051">
    <property type="entry name" value="GLUTATHIONE S-TRANSFERASE-RELATED"/>
    <property type="match status" value="1"/>
</dbReference>
<reference evidence="4" key="1">
    <citation type="submission" date="2022-11" db="EMBL/GenBank/DDBJ databases">
        <title>Genome Sequence of Cubamyces cubensis.</title>
        <authorList>
            <person name="Buettner E."/>
        </authorList>
    </citation>
    <scope>NUCLEOTIDE SEQUENCE</scope>
    <source>
        <strain evidence="4">MPL-01</strain>
    </source>
</reference>
<dbReference type="PROSITE" id="PS50404">
    <property type="entry name" value="GST_NTER"/>
    <property type="match status" value="1"/>
</dbReference>
<dbReference type="PANTHER" id="PTHR44051:SF8">
    <property type="entry name" value="GLUTATHIONE S-TRANSFERASE GSTA"/>
    <property type="match status" value="1"/>
</dbReference>
<protein>
    <recommendedName>
        <fullName evidence="6">GST N-terminal domain-containing protein</fullName>
    </recommendedName>
</protein>
<proteinExistence type="inferred from homology"/>
<comment type="caution">
    <text evidence="4">The sequence shown here is derived from an EMBL/GenBank/DDBJ whole genome shotgun (WGS) entry which is preliminary data.</text>
</comment>
<dbReference type="InterPro" id="IPR036282">
    <property type="entry name" value="Glutathione-S-Trfase_C_sf"/>
</dbReference>
<feature type="domain" description="GST N-terminal" evidence="2">
    <location>
        <begin position="10"/>
        <end position="101"/>
    </location>
</feature>
<evidence type="ECO:0008006" key="6">
    <source>
        <dbReference type="Google" id="ProtNLM"/>
    </source>
</evidence>
<dbReference type="PROSITE" id="PS50405">
    <property type="entry name" value="GST_CTER"/>
    <property type="match status" value="1"/>
</dbReference>
<accession>A0AAD7U2J8</accession>